<feature type="binding site" evidence="18">
    <location>
        <position position="170"/>
    </location>
    <ligand>
        <name>UDP-N-acetyl-alpha-D-glucosamine</name>
        <dbReference type="ChEBI" id="CHEBI:57705"/>
    </ligand>
</feature>
<evidence type="ECO:0000256" key="3">
    <source>
        <dbReference type="ARBA" id="ARBA00007947"/>
    </source>
</evidence>
<dbReference type="Gene3D" id="2.160.10.10">
    <property type="entry name" value="Hexapeptide repeat proteins"/>
    <property type="match status" value="1"/>
</dbReference>
<dbReference type="SUPFAM" id="SSF51161">
    <property type="entry name" value="Trimeric LpxA-like enzymes"/>
    <property type="match status" value="1"/>
</dbReference>
<keyword evidence="10 18" id="KW-0133">Cell shape</keyword>
<organism evidence="21 22">
    <name type="scientific">Candidatus Pantoea carbekii</name>
    <dbReference type="NCBI Taxonomy" id="1235990"/>
    <lineage>
        <taxon>Bacteria</taxon>
        <taxon>Pseudomonadati</taxon>
        <taxon>Pseudomonadota</taxon>
        <taxon>Gammaproteobacteria</taxon>
        <taxon>Enterobacterales</taxon>
        <taxon>Erwiniaceae</taxon>
        <taxon>Pantoea</taxon>
    </lineage>
</organism>
<comment type="similarity">
    <text evidence="2 18">In the C-terminal section; belongs to the transferase hexapeptide repeat family.</text>
</comment>
<evidence type="ECO:0000256" key="12">
    <source>
        <dbReference type="ARBA" id="ARBA00023268"/>
    </source>
</evidence>
<evidence type="ECO:0000256" key="5">
    <source>
        <dbReference type="ARBA" id="ARBA00022679"/>
    </source>
</evidence>
<dbReference type="Pfam" id="PF00132">
    <property type="entry name" value="Hexapep"/>
    <property type="match status" value="1"/>
</dbReference>
<evidence type="ECO:0000256" key="16">
    <source>
        <dbReference type="ARBA" id="ARBA00048493"/>
    </source>
</evidence>
<feature type="binding site" evidence="18">
    <location>
        <begin position="11"/>
        <end position="14"/>
    </location>
    <ligand>
        <name>UDP-N-acetyl-alpha-D-glucosamine</name>
        <dbReference type="ChEBI" id="CHEBI:57705"/>
    </ligand>
</feature>
<keyword evidence="7 18" id="KW-0479">Metal-binding</keyword>
<feature type="domain" description="MobA-like NTP transferase" evidence="19">
    <location>
        <begin position="9"/>
        <end position="121"/>
    </location>
</feature>
<evidence type="ECO:0000256" key="4">
    <source>
        <dbReference type="ARBA" id="ARBA00022490"/>
    </source>
</evidence>
<dbReference type="SUPFAM" id="SSF53448">
    <property type="entry name" value="Nucleotide-diphospho-sugar transferases"/>
    <property type="match status" value="1"/>
</dbReference>
<dbReference type="HAMAP" id="MF_01631">
    <property type="entry name" value="GlmU"/>
    <property type="match status" value="1"/>
</dbReference>
<keyword evidence="6 18" id="KW-0548">Nucleotidyltransferase</keyword>
<keyword evidence="9 18" id="KW-0460">Magnesium</keyword>
<feature type="region of interest" description="Pyrophosphorylase" evidence="18">
    <location>
        <begin position="1"/>
        <end position="230"/>
    </location>
</feature>
<comment type="similarity">
    <text evidence="3 18">In the N-terminal section; belongs to the N-acetylglucosamine-1-phosphate uridyltransferase family.</text>
</comment>
<feature type="binding site" evidence="18">
    <location>
        <begin position="82"/>
        <end position="83"/>
    </location>
    <ligand>
        <name>UDP-N-acetyl-alpha-D-glucosamine</name>
        <dbReference type="ChEBI" id="CHEBI:57705"/>
    </ligand>
</feature>
<feature type="binding site" evidence="18">
    <location>
        <position position="106"/>
    </location>
    <ligand>
        <name>Mg(2+)</name>
        <dbReference type="ChEBI" id="CHEBI:18420"/>
    </ligand>
</feature>
<dbReference type="InterPro" id="IPR056729">
    <property type="entry name" value="GMPPB_C"/>
</dbReference>
<feature type="binding site" evidence="18">
    <location>
        <position position="77"/>
    </location>
    <ligand>
        <name>UDP-N-acetyl-alpha-D-glucosamine</name>
        <dbReference type="ChEBI" id="CHEBI:57705"/>
    </ligand>
</feature>
<dbReference type="InterPro" id="IPR029044">
    <property type="entry name" value="Nucleotide-diphossugar_trans"/>
</dbReference>
<evidence type="ECO:0000256" key="6">
    <source>
        <dbReference type="ARBA" id="ARBA00022695"/>
    </source>
</evidence>
<dbReference type="Pfam" id="PF25087">
    <property type="entry name" value="GMPPB_C"/>
    <property type="match status" value="1"/>
</dbReference>
<comment type="subcellular location">
    <subcellularLocation>
        <location evidence="1 18">Cytoplasm</location>
    </subcellularLocation>
</comment>
<feature type="binding site" evidence="18">
    <location>
        <position position="334"/>
    </location>
    <ligand>
        <name>UDP-N-acetyl-alpha-D-glucosamine</name>
        <dbReference type="ChEBI" id="CHEBI:57705"/>
    </ligand>
</feature>
<proteinExistence type="inferred from homology"/>
<dbReference type="KEGG" id="hhs:HHS_00390"/>
<keyword evidence="8 18" id="KW-0677">Repeat</keyword>
<dbReference type="Gene3D" id="3.90.550.10">
    <property type="entry name" value="Spore Coat Polysaccharide Biosynthesis Protein SpsA, Chain A"/>
    <property type="match status" value="1"/>
</dbReference>
<dbReference type="InterPro" id="IPR038009">
    <property type="entry name" value="GlmU_C_LbH"/>
</dbReference>
<dbReference type="GO" id="GO:0005737">
    <property type="term" value="C:cytoplasm"/>
    <property type="evidence" value="ECO:0007669"/>
    <property type="project" value="UniProtKB-SubCell"/>
</dbReference>
<dbReference type="CDD" id="cd03353">
    <property type="entry name" value="LbH_GlmU_C"/>
    <property type="match status" value="1"/>
</dbReference>
<dbReference type="OrthoDB" id="9775031at2"/>
<dbReference type="Pfam" id="PF12804">
    <property type="entry name" value="NTP_transf_3"/>
    <property type="match status" value="1"/>
</dbReference>
<dbReference type="PATRIC" id="fig|1235990.3.peg.40"/>
<comment type="cofactor">
    <cofactor evidence="18">
        <name>Mg(2+)</name>
        <dbReference type="ChEBI" id="CHEBI:18420"/>
    </cofactor>
    <text evidence="18">Binds 1 Mg(2+) ion per subunit.</text>
</comment>
<feature type="binding site" evidence="18">
    <location>
        <begin position="104"/>
        <end position="106"/>
    </location>
    <ligand>
        <name>UDP-N-acetyl-alpha-D-glucosamine</name>
        <dbReference type="ChEBI" id="CHEBI:57705"/>
    </ligand>
</feature>
<sequence length="456" mass="50445">MSISNISIVILAAGKGRRLYSDVPKVLHILAGKPILQYVIDTAICIGARQIHLVYGYCGDLLKETLGRNVSLNWILQKEQRGTGHAIQQAAPFFFDDEDILILYGDVPLISKKTLQRLYEEKPDGGISLLTAIVDSPAGYGRIIRNHGDVIGVVEEIDASLKEKNIYEINAGMLIANGADLKRWLAMLDNCNKQKEFYITDIISIAYREGRSIKVVHPERISEIYGVNNHVQLATLERLYQKEQAERLLLAGVTLYDPTRFDLRGTLEHGRDIKIDSNVIIEGQVILGNRVTIGTGCIIKNSIIADDCKISPYTIIEDSNLANSCTVGPFAHLRLESTLDERVHVGNFVEIKKTILGKNSKTGHLSYIGDAKIGQNVNIGAGTITCNYDGSNKFETTIGNDVFIGSDSQLVAPVTVVDNVTIAAGTTVMKDIFTADLVYNKKEQHHKCNWKRPNKK</sequence>
<evidence type="ECO:0000256" key="2">
    <source>
        <dbReference type="ARBA" id="ARBA00007707"/>
    </source>
</evidence>
<feature type="binding site" evidence="18">
    <location>
        <position position="228"/>
    </location>
    <ligand>
        <name>UDP-N-acetyl-alpha-D-glucosamine</name>
        <dbReference type="ChEBI" id="CHEBI:57705"/>
    </ligand>
</feature>
<dbReference type="eggNOG" id="COG1207">
    <property type="taxonomic scope" value="Bacteria"/>
</dbReference>
<name>U3U6Z0_9GAMM</name>
<protein>
    <recommendedName>
        <fullName evidence="18">Bifunctional protein GlmU</fullName>
    </recommendedName>
    <domain>
        <recommendedName>
            <fullName evidence="18">UDP-N-acetylglucosamine pyrophosphorylase</fullName>
            <ecNumber evidence="18">2.7.7.23</ecNumber>
        </recommendedName>
        <alternativeName>
            <fullName evidence="18">N-acetylglucosamine-1-phosphate uridyltransferase</fullName>
        </alternativeName>
    </domain>
    <domain>
        <recommendedName>
            <fullName evidence="18">Glucosamine-1-phosphate N-acetyltransferase</fullName>
            <ecNumber evidence="18">2.3.1.157</ecNumber>
        </recommendedName>
    </domain>
</protein>
<dbReference type="UniPathway" id="UPA00973"/>
<feature type="binding site" evidence="18">
    <location>
        <position position="141"/>
    </location>
    <ligand>
        <name>UDP-N-acetyl-alpha-D-glucosamine</name>
        <dbReference type="ChEBI" id="CHEBI:57705"/>
    </ligand>
</feature>
<evidence type="ECO:0000256" key="10">
    <source>
        <dbReference type="ARBA" id="ARBA00022960"/>
    </source>
</evidence>
<dbReference type="GO" id="GO:0071555">
    <property type="term" value="P:cell wall organization"/>
    <property type="evidence" value="ECO:0007669"/>
    <property type="project" value="UniProtKB-KW"/>
</dbReference>
<evidence type="ECO:0000256" key="18">
    <source>
        <dbReference type="HAMAP-Rule" id="MF_01631"/>
    </source>
</evidence>
<evidence type="ECO:0000256" key="15">
    <source>
        <dbReference type="ARBA" id="ARBA00048247"/>
    </source>
</evidence>
<feature type="region of interest" description="N-acetyltransferase" evidence="18">
    <location>
        <begin position="252"/>
        <end position="456"/>
    </location>
</feature>
<feature type="domain" description="Mannose-1-phosphate guanyltransferase C-terminal" evidence="20">
    <location>
        <begin position="272"/>
        <end position="354"/>
    </location>
</feature>
<dbReference type="NCBIfam" id="NF006986">
    <property type="entry name" value="PRK09451.1"/>
    <property type="match status" value="1"/>
</dbReference>
<evidence type="ECO:0000256" key="7">
    <source>
        <dbReference type="ARBA" id="ARBA00022723"/>
    </source>
</evidence>
<dbReference type="GO" id="GO:0000902">
    <property type="term" value="P:cell morphogenesis"/>
    <property type="evidence" value="ECO:0007669"/>
    <property type="project" value="UniProtKB-UniRule"/>
</dbReference>
<reference evidence="21 22" key="1">
    <citation type="submission" date="2012-10" db="EMBL/GenBank/DDBJ databases">
        <title>Genome sequence of the symbiont of the pentatomidae stink bug Halyomorpha halys.</title>
        <authorList>
            <person name="Kobayashi H."/>
            <person name="Fujii-Muramatsu R."/>
            <person name="Takeishi K."/>
            <person name="Noda H."/>
        </authorList>
    </citation>
    <scope>NUCLEOTIDE SEQUENCE [LARGE SCALE GENOMIC DNA]</scope>
</reference>
<dbReference type="PANTHER" id="PTHR43584">
    <property type="entry name" value="NUCLEOTIDYL TRANSFERASE"/>
    <property type="match status" value="1"/>
</dbReference>
<dbReference type="RefSeq" id="WP_022564028.1">
    <property type="nucleotide sequence ID" value="NZ_CP010907.1"/>
</dbReference>
<feature type="binding site" evidence="18">
    <location>
        <position position="406"/>
    </location>
    <ligand>
        <name>acetyl-CoA</name>
        <dbReference type="ChEBI" id="CHEBI:57288"/>
    </ligand>
</feature>
<dbReference type="GO" id="GO:0009252">
    <property type="term" value="P:peptidoglycan biosynthetic process"/>
    <property type="evidence" value="ECO:0007669"/>
    <property type="project" value="UniProtKB-UniRule"/>
</dbReference>
<feature type="binding site" evidence="18">
    <location>
        <position position="228"/>
    </location>
    <ligand>
        <name>Mg(2+)</name>
        <dbReference type="ChEBI" id="CHEBI:18420"/>
    </ligand>
</feature>
<dbReference type="InterPro" id="IPR005882">
    <property type="entry name" value="Bifunctional_GlmU"/>
</dbReference>
<dbReference type="EMBL" id="AP012554">
    <property type="protein sequence ID" value="BAO00009.1"/>
    <property type="molecule type" value="Genomic_DNA"/>
</dbReference>
<evidence type="ECO:0000256" key="11">
    <source>
        <dbReference type="ARBA" id="ARBA00022984"/>
    </source>
</evidence>
<dbReference type="NCBIfam" id="TIGR01173">
    <property type="entry name" value="glmU"/>
    <property type="match status" value="1"/>
</dbReference>
<feature type="binding site" evidence="18">
    <location>
        <position position="424"/>
    </location>
    <ligand>
        <name>acetyl-CoA</name>
        <dbReference type="ChEBI" id="CHEBI:57288"/>
    </ligand>
</feature>
<feature type="binding site" evidence="18">
    <location>
        <position position="381"/>
    </location>
    <ligand>
        <name>acetyl-CoA</name>
        <dbReference type="ChEBI" id="CHEBI:57288"/>
    </ligand>
</feature>
<dbReference type="InterPro" id="IPR001451">
    <property type="entry name" value="Hexapep"/>
</dbReference>
<dbReference type="CDD" id="cd02540">
    <property type="entry name" value="GT2_GlmU_N_bac"/>
    <property type="match status" value="1"/>
</dbReference>
<dbReference type="UniPathway" id="UPA00113">
    <property type="reaction ID" value="UER00532"/>
</dbReference>
<comment type="pathway">
    <text evidence="18">Bacterial outer membrane biogenesis; LPS lipid A biosynthesis.</text>
</comment>
<comment type="catalytic activity">
    <reaction evidence="15 18">
        <text>alpha-D-glucosamine 1-phosphate + acetyl-CoA = N-acetyl-alpha-D-glucosamine 1-phosphate + CoA + H(+)</text>
        <dbReference type="Rhea" id="RHEA:13725"/>
        <dbReference type="ChEBI" id="CHEBI:15378"/>
        <dbReference type="ChEBI" id="CHEBI:57287"/>
        <dbReference type="ChEBI" id="CHEBI:57288"/>
        <dbReference type="ChEBI" id="CHEBI:57776"/>
        <dbReference type="ChEBI" id="CHEBI:58516"/>
        <dbReference type="EC" id="2.3.1.157"/>
    </reaction>
</comment>
<dbReference type="InterPro" id="IPR011004">
    <property type="entry name" value="Trimer_LpxA-like_sf"/>
</dbReference>
<dbReference type="GO" id="GO:0006048">
    <property type="term" value="P:UDP-N-acetylglucosamine biosynthetic process"/>
    <property type="evidence" value="ECO:0007669"/>
    <property type="project" value="UniProtKB-UniPathway"/>
</dbReference>
<dbReference type="GO" id="GO:0003977">
    <property type="term" value="F:UDP-N-acetylglucosamine diphosphorylase activity"/>
    <property type="evidence" value="ECO:0007669"/>
    <property type="project" value="UniProtKB-UniRule"/>
</dbReference>
<keyword evidence="5 18" id="KW-0808">Transferase</keyword>
<feature type="binding site" evidence="18">
    <location>
        <position position="367"/>
    </location>
    <ligand>
        <name>UDP-N-acetyl-alpha-D-glucosamine</name>
        <dbReference type="ChEBI" id="CHEBI:57705"/>
    </ligand>
</feature>
<gene>
    <name evidence="18 21" type="primary">glmU</name>
    <name evidence="21" type="ORF">HHS_00390</name>
</gene>
<dbReference type="GO" id="GO:0019134">
    <property type="term" value="F:glucosamine-1-phosphate N-acetyltransferase activity"/>
    <property type="evidence" value="ECO:0007669"/>
    <property type="project" value="UniProtKB-UniRule"/>
</dbReference>
<evidence type="ECO:0000259" key="19">
    <source>
        <dbReference type="Pfam" id="PF12804"/>
    </source>
</evidence>
<comment type="subunit">
    <text evidence="18">Homotrimer.</text>
</comment>
<keyword evidence="13 18" id="KW-0012">Acyltransferase</keyword>
<comment type="function">
    <text evidence="17 18">Catalyzes the last two sequential reactions in the de novo biosynthetic pathway for UDP-N-acetylglucosamine (UDP-GlcNAc). The C-terminal domain catalyzes the transfer of acetyl group from acetyl coenzyme A to glucosamine-1-phosphate (GlcN-1-P) to produce N-acetylglucosamine-1-phosphate (GlcNAc-1-P), which is converted into UDP-GlcNAc by the transfer of uridine 5-monophosphate (from uridine 5-triphosphate), a reaction catalyzed by the N-terminal domain.</text>
</comment>
<keyword evidence="11 18" id="KW-0573">Peptidoglycan synthesis</keyword>
<dbReference type="AlphaFoldDB" id="U3U6Z0"/>
<evidence type="ECO:0000256" key="14">
    <source>
        <dbReference type="ARBA" id="ARBA00023316"/>
    </source>
</evidence>
<dbReference type="GO" id="GO:0008360">
    <property type="term" value="P:regulation of cell shape"/>
    <property type="evidence" value="ECO:0007669"/>
    <property type="project" value="UniProtKB-KW"/>
</dbReference>
<comment type="pathway">
    <text evidence="18">Nucleotide-sugar biosynthesis; UDP-N-acetyl-alpha-D-glucosamine biosynthesis; N-acetyl-alpha-D-glucosamine 1-phosphate from alpha-D-glucosamine 6-phosphate (route II): step 2/2.</text>
</comment>
<dbReference type="EC" id="2.3.1.157" evidence="18"/>
<feature type="region of interest" description="Linker" evidence="18">
    <location>
        <begin position="231"/>
        <end position="251"/>
    </location>
</feature>
<comment type="pathway">
    <text evidence="18">Nucleotide-sugar biosynthesis; UDP-N-acetyl-alpha-D-glucosamine biosynthesis; UDP-N-acetyl-alpha-D-glucosamine from N-acetyl-alpha-D-glucosamine 1-phosphate: step 1/1.</text>
</comment>
<dbReference type="STRING" id="1235990.BMSBPS_0504"/>
<dbReference type="KEGG" id="pck:BMSBPS_0504"/>
<feature type="active site" description="Proton acceptor" evidence="18">
    <location>
        <position position="364"/>
    </location>
</feature>
<evidence type="ECO:0000313" key="21">
    <source>
        <dbReference type="EMBL" id="BAO00009.1"/>
    </source>
</evidence>
<evidence type="ECO:0000256" key="1">
    <source>
        <dbReference type="ARBA" id="ARBA00004496"/>
    </source>
</evidence>
<evidence type="ECO:0000256" key="9">
    <source>
        <dbReference type="ARBA" id="ARBA00022842"/>
    </source>
</evidence>
<evidence type="ECO:0000256" key="13">
    <source>
        <dbReference type="ARBA" id="ARBA00023315"/>
    </source>
</evidence>
<dbReference type="GO" id="GO:0000287">
    <property type="term" value="F:magnesium ion binding"/>
    <property type="evidence" value="ECO:0007669"/>
    <property type="project" value="UniProtKB-UniRule"/>
</dbReference>
<keyword evidence="4 18" id="KW-0963">Cytoplasm</keyword>
<feature type="binding site" evidence="18">
    <location>
        <begin position="387"/>
        <end position="388"/>
    </location>
    <ligand>
        <name>acetyl-CoA</name>
        <dbReference type="ChEBI" id="CHEBI:57288"/>
    </ligand>
</feature>
<keyword evidence="12 18" id="KW-0511">Multifunctional enzyme</keyword>
<feature type="binding site" evidence="18">
    <location>
        <position position="25"/>
    </location>
    <ligand>
        <name>UDP-N-acetyl-alpha-D-glucosamine</name>
        <dbReference type="ChEBI" id="CHEBI:57705"/>
    </ligand>
</feature>
<dbReference type="InterPro" id="IPR050065">
    <property type="entry name" value="GlmU-like"/>
</dbReference>
<feature type="binding site" evidence="18">
    <location>
        <position position="155"/>
    </location>
    <ligand>
        <name>UDP-N-acetyl-alpha-D-glucosamine</name>
        <dbReference type="ChEBI" id="CHEBI:57705"/>
    </ligand>
</feature>
<feature type="binding site" evidence="18">
    <location>
        <position position="352"/>
    </location>
    <ligand>
        <name>UDP-N-acetyl-alpha-D-glucosamine</name>
        <dbReference type="ChEBI" id="CHEBI:57705"/>
    </ligand>
</feature>
<dbReference type="PANTHER" id="PTHR43584:SF3">
    <property type="entry name" value="BIFUNCTIONAL PROTEIN GLMU"/>
    <property type="match status" value="1"/>
</dbReference>
<dbReference type="Proteomes" id="UP000016900">
    <property type="component" value="Chromosome"/>
</dbReference>
<dbReference type="InterPro" id="IPR025877">
    <property type="entry name" value="MobA-like_NTP_Trfase"/>
</dbReference>
<comment type="catalytic activity">
    <reaction evidence="16 18">
        <text>N-acetyl-alpha-D-glucosamine 1-phosphate + UTP + H(+) = UDP-N-acetyl-alpha-D-glucosamine + diphosphate</text>
        <dbReference type="Rhea" id="RHEA:13509"/>
        <dbReference type="ChEBI" id="CHEBI:15378"/>
        <dbReference type="ChEBI" id="CHEBI:33019"/>
        <dbReference type="ChEBI" id="CHEBI:46398"/>
        <dbReference type="ChEBI" id="CHEBI:57705"/>
        <dbReference type="ChEBI" id="CHEBI:57776"/>
        <dbReference type="EC" id="2.7.7.23"/>
    </reaction>
</comment>
<accession>U3U6Z0</accession>
<keyword evidence="14 18" id="KW-0961">Cell wall biogenesis/degradation</keyword>
<dbReference type="GO" id="GO:0009245">
    <property type="term" value="P:lipid A biosynthetic process"/>
    <property type="evidence" value="ECO:0007669"/>
    <property type="project" value="UniProtKB-UniRule"/>
</dbReference>
<comment type="caution">
    <text evidence="18">Lacks conserved residue(s) required for the propagation of feature annotation.</text>
</comment>
<feature type="binding site" evidence="18">
    <location>
        <position position="378"/>
    </location>
    <ligand>
        <name>UDP-N-acetyl-alpha-D-glucosamine</name>
        <dbReference type="ChEBI" id="CHEBI:57705"/>
    </ligand>
</feature>
<evidence type="ECO:0000259" key="20">
    <source>
        <dbReference type="Pfam" id="PF25087"/>
    </source>
</evidence>
<evidence type="ECO:0000313" key="22">
    <source>
        <dbReference type="Proteomes" id="UP000016900"/>
    </source>
</evidence>
<keyword evidence="22" id="KW-1185">Reference proteome</keyword>
<dbReference type="GO" id="GO:0016020">
    <property type="term" value="C:membrane"/>
    <property type="evidence" value="ECO:0007669"/>
    <property type="project" value="GOC"/>
</dbReference>
<dbReference type="EC" id="2.7.7.23" evidence="18"/>
<evidence type="ECO:0000256" key="17">
    <source>
        <dbReference type="ARBA" id="ARBA00049628"/>
    </source>
</evidence>
<evidence type="ECO:0000256" key="8">
    <source>
        <dbReference type="ARBA" id="ARBA00022737"/>
    </source>
</evidence>